<dbReference type="PROSITE" id="PS50188">
    <property type="entry name" value="B302_SPRY"/>
    <property type="match status" value="1"/>
</dbReference>
<feature type="region of interest" description="Disordered" evidence="3">
    <location>
        <begin position="74"/>
        <end position="165"/>
    </location>
</feature>
<dbReference type="CDD" id="cd00063">
    <property type="entry name" value="FN3"/>
    <property type="match status" value="2"/>
</dbReference>
<reference evidence="7" key="1">
    <citation type="journal article" date="2014" name="Science">
        <title>Comparative genomics reveals insights into avian genome evolution and adaptation.</title>
        <authorList>
            <consortium name="Avian Genome Consortium"/>
            <person name="Zhang G."/>
            <person name="Li C."/>
            <person name="Li Q."/>
            <person name="Li B."/>
            <person name="Larkin D.M."/>
            <person name="Lee C."/>
            <person name="Storz J.F."/>
            <person name="Antunes A."/>
            <person name="Greenwold M.J."/>
            <person name="Meredith R.W."/>
            <person name="Odeen A."/>
            <person name="Cui J."/>
            <person name="Zhou Q."/>
            <person name="Xu L."/>
            <person name="Pan H."/>
            <person name="Wang Z."/>
            <person name="Jin L."/>
            <person name="Zhang P."/>
            <person name="Hu H."/>
            <person name="Yang W."/>
            <person name="Hu J."/>
            <person name="Xiao J."/>
            <person name="Yang Z."/>
            <person name="Liu Y."/>
            <person name="Xie Q."/>
            <person name="Yu H."/>
            <person name="Lian J."/>
            <person name="Wen P."/>
            <person name="Zhang F."/>
            <person name="Li H."/>
            <person name="Zeng Y."/>
            <person name="Xiong Z."/>
            <person name="Liu S."/>
            <person name="Zhou L."/>
            <person name="Huang Z."/>
            <person name="An N."/>
            <person name="Wang J."/>
            <person name="Zheng Q."/>
            <person name="Xiong Y."/>
            <person name="Wang G."/>
            <person name="Wang B."/>
            <person name="Wang J."/>
            <person name="Fan Y."/>
            <person name="da Fonseca R.R."/>
            <person name="Alfaro-Nunez A."/>
            <person name="Schubert M."/>
            <person name="Orlando L."/>
            <person name="Mourier T."/>
            <person name="Howard J.T."/>
            <person name="Ganapathy G."/>
            <person name="Pfenning A."/>
            <person name="Whitney O."/>
            <person name="Rivas M.V."/>
            <person name="Hara E."/>
            <person name="Smith J."/>
            <person name="Farre M."/>
            <person name="Narayan J."/>
            <person name="Slavov G."/>
            <person name="Romanov M.N."/>
            <person name="Borges R."/>
            <person name="Machado J.P."/>
            <person name="Khan I."/>
            <person name="Springer M.S."/>
            <person name="Gatesy J."/>
            <person name="Hoffmann F.G."/>
            <person name="Opazo J.C."/>
            <person name="Hastad O."/>
            <person name="Sawyer R.H."/>
            <person name="Kim H."/>
            <person name="Kim K.W."/>
            <person name="Kim H.J."/>
            <person name="Cho S."/>
            <person name="Li N."/>
            <person name="Huang Y."/>
            <person name="Bruford M.W."/>
            <person name="Zhan X."/>
            <person name="Dixon A."/>
            <person name="Bertelsen M.F."/>
            <person name="Derryberry E."/>
            <person name="Warren W."/>
            <person name="Wilson R.K."/>
            <person name="Li S."/>
            <person name="Ray D.A."/>
            <person name="Green R.E."/>
            <person name="O'Brien S.J."/>
            <person name="Griffin D."/>
            <person name="Johnson W.E."/>
            <person name="Haussler D."/>
            <person name="Ryder O.A."/>
            <person name="Willerslev E."/>
            <person name="Graves G.R."/>
            <person name="Alstrom P."/>
            <person name="Fjeldsa J."/>
            <person name="Mindell D.P."/>
            <person name="Edwards S.V."/>
            <person name="Braun E.L."/>
            <person name="Rahbek C."/>
            <person name="Burt D.W."/>
            <person name="Houde P."/>
            <person name="Zhang Y."/>
            <person name="Yang H."/>
            <person name="Wang J."/>
            <person name="Jarvis E.D."/>
            <person name="Gilbert M.T."/>
            <person name="Wang J."/>
        </authorList>
    </citation>
    <scope>NUCLEOTIDE SEQUENCE [LARGE SCALE GENOMIC DNA]</scope>
</reference>
<dbReference type="InterPro" id="IPR043136">
    <property type="entry name" value="B30.2/SPRY_sf"/>
</dbReference>
<evidence type="ECO:0000256" key="3">
    <source>
        <dbReference type="SAM" id="MobiDB-lite"/>
    </source>
</evidence>
<proteinExistence type="predicted"/>
<dbReference type="PANTHER" id="PTHR24099:SF6">
    <property type="entry name" value="FIBRONECTIN TYPE III AND SPRY DOMAIN-CONTAINING PROTEIN 2"/>
    <property type="match status" value="1"/>
</dbReference>
<dbReference type="SMART" id="SM00449">
    <property type="entry name" value="SPRY"/>
    <property type="match status" value="1"/>
</dbReference>
<dbReference type="InterPro" id="IPR036116">
    <property type="entry name" value="FN3_sf"/>
</dbReference>
<dbReference type="STRING" id="50402.A0A0A0AK10"/>
<evidence type="ECO:0000259" key="5">
    <source>
        <dbReference type="PROSITE" id="PS50853"/>
    </source>
</evidence>
<dbReference type="InterPro" id="IPR003961">
    <property type="entry name" value="FN3_dom"/>
</dbReference>
<dbReference type="SMART" id="SM00060">
    <property type="entry name" value="FN3"/>
    <property type="match status" value="2"/>
</dbReference>
<gene>
    <name evidence="6" type="ORF">N301_09124</name>
</gene>
<dbReference type="InterPro" id="IPR013783">
    <property type="entry name" value="Ig-like_fold"/>
</dbReference>
<protein>
    <submittedName>
        <fullName evidence="6">Fibronectin type III and SPRY domain-containing protein 2</fullName>
    </submittedName>
</protein>
<evidence type="ECO:0000313" key="6">
    <source>
        <dbReference type="EMBL" id="KGL94212.1"/>
    </source>
</evidence>
<dbReference type="InterPro" id="IPR001870">
    <property type="entry name" value="B30.2/SPRY"/>
</dbReference>
<feature type="compositionally biased region" description="Polar residues" evidence="3">
    <location>
        <begin position="36"/>
        <end position="46"/>
    </location>
</feature>
<dbReference type="Proteomes" id="UP000053858">
    <property type="component" value="Unassembled WGS sequence"/>
</dbReference>
<feature type="domain" description="B30.2/SPRY" evidence="4">
    <location>
        <begin position="551"/>
        <end position="750"/>
    </location>
</feature>
<keyword evidence="1 2" id="KW-0175">Coiled coil</keyword>
<dbReference type="InterPro" id="IPR003877">
    <property type="entry name" value="SPRY_dom"/>
</dbReference>
<dbReference type="SUPFAM" id="SSF57845">
    <property type="entry name" value="B-box zinc-binding domain"/>
    <property type="match status" value="1"/>
</dbReference>
<dbReference type="PRINTS" id="PR01407">
    <property type="entry name" value="BUTYPHLNCDUF"/>
</dbReference>
<dbReference type="Pfam" id="PF00622">
    <property type="entry name" value="SPRY"/>
    <property type="match status" value="1"/>
</dbReference>
<dbReference type="AlphaFoldDB" id="A0A0A0AK10"/>
<evidence type="ECO:0000256" key="2">
    <source>
        <dbReference type="SAM" id="Coils"/>
    </source>
</evidence>
<feature type="domain" description="Fibronectin type-III" evidence="5">
    <location>
        <begin position="379"/>
        <end position="475"/>
    </location>
</feature>
<feature type="domain" description="Fibronectin type-III" evidence="5">
    <location>
        <begin position="476"/>
        <end position="569"/>
    </location>
</feature>
<dbReference type="Pfam" id="PF00041">
    <property type="entry name" value="fn3"/>
    <property type="match status" value="1"/>
</dbReference>
<dbReference type="InterPro" id="IPR050617">
    <property type="entry name" value="E3_ligase_FN3/SPRY"/>
</dbReference>
<evidence type="ECO:0000256" key="1">
    <source>
        <dbReference type="ARBA" id="ARBA00023054"/>
    </source>
</evidence>
<keyword evidence="7" id="KW-1185">Reference proteome</keyword>
<feature type="region of interest" description="Disordered" evidence="3">
    <location>
        <begin position="14"/>
        <end position="50"/>
    </location>
</feature>
<feature type="non-terminal residue" evidence="6">
    <location>
        <position position="1"/>
    </location>
</feature>
<dbReference type="EMBL" id="KL871964">
    <property type="protein sequence ID" value="KGL94212.1"/>
    <property type="molecule type" value="Genomic_DNA"/>
</dbReference>
<dbReference type="Gene3D" id="2.60.120.920">
    <property type="match status" value="1"/>
</dbReference>
<organism evidence="6 7">
    <name type="scientific">Charadrius vociferus</name>
    <name type="common">Killdeer</name>
    <name type="synonym">Aegialitis vocifera</name>
    <dbReference type="NCBI Taxonomy" id="50402"/>
    <lineage>
        <taxon>Eukaryota</taxon>
        <taxon>Metazoa</taxon>
        <taxon>Chordata</taxon>
        <taxon>Craniata</taxon>
        <taxon>Vertebrata</taxon>
        <taxon>Euteleostomi</taxon>
        <taxon>Archelosauria</taxon>
        <taxon>Archosauria</taxon>
        <taxon>Dinosauria</taxon>
        <taxon>Saurischia</taxon>
        <taxon>Theropoda</taxon>
        <taxon>Coelurosauria</taxon>
        <taxon>Aves</taxon>
        <taxon>Neognathae</taxon>
        <taxon>Neoaves</taxon>
        <taxon>Charadriiformes</taxon>
        <taxon>Charadriidae</taxon>
        <taxon>Charadrius</taxon>
    </lineage>
</organism>
<feature type="coiled-coil region" evidence="2">
    <location>
        <begin position="257"/>
        <end position="284"/>
    </location>
</feature>
<dbReference type="SUPFAM" id="SSF49265">
    <property type="entry name" value="Fibronectin type III"/>
    <property type="match status" value="1"/>
</dbReference>
<evidence type="ECO:0000313" key="7">
    <source>
        <dbReference type="Proteomes" id="UP000053858"/>
    </source>
</evidence>
<accession>A0A0A0AK10</accession>
<dbReference type="InterPro" id="IPR013320">
    <property type="entry name" value="ConA-like_dom_sf"/>
</dbReference>
<dbReference type="SUPFAM" id="SSF49899">
    <property type="entry name" value="Concanavalin A-like lectins/glucanases"/>
    <property type="match status" value="1"/>
</dbReference>
<name>A0A0A0AK10_CHAVO</name>
<dbReference type="PROSITE" id="PS50853">
    <property type="entry name" value="FN3"/>
    <property type="match status" value="2"/>
</dbReference>
<dbReference type="PANTHER" id="PTHR24099">
    <property type="entry name" value="E3 UBIQUITIN-PROTEIN LIGASE TRIM36-RELATED"/>
    <property type="match status" value="1"/>
</dbReference>
<feature type="compositionally biased region" description="Basic and acidic residues" evidence="3">
    <location>
        <begin position="132"/>
        <end position="148"/>
    </location>
</feature>
<evidence type="ECO:0000259" key="4">
    <source>
        <dbReference type="PROSITE" id="PS50188"/>
    </source>
</evidence>
<feature type="compositionally biased region" description="Basic and acidic residues" evidence="3">
    <location>
        <begin position="74"/>
        <end position="94"/>
    </location>
</feature>
<feature type="compositionally biased region" description="Polar residues" evidence="3">
    <location>
        <begin position="95"/>
        <end position="127"/>
    </location>
</feature>
<sequence>FYHMDLYGSKERFDIFPEEPSGQGDRSLGDTRRESALSSNKFQHSQEAGYDWEKEVAELAKMYGLDEDREKELELLGGHRETVESKWRPARTEKAGSQGSVHNASKSSSPVKDQSQSTKQQGIPDQASQDEDQSKARAEDEVESHTWSREVLSSGGVSDEWSSQAISEEEEAADVFCSTCKVPIRAFDKLFGEHKDHEVAQLPSAVESEKEEIHKNMCKLEEQIAQMENFASHLEEIFITVEENFGKQEQNFEEHYNDAVQVLAQKYEEQLEALGEEKRQKLEALYGQLVSCGEHLDTCKELTDATQELYLENDKATFMKVKSFNYFFPPYNYRLKEFLKKEVDLELSTRPEFEERVIDFSEVEQLMNSINTIPAPCAPVINPQAPNAATGTSLRVCWGLFSDDTVECYQLCYKPVSNERRSDEQAEHTLKVKETYCTITNLLPNTQYEFWVSALNASGISPPSERAVYVTAPSPPTIKSKKIRSCENAALVCWESRDVNPVDSYMVELSQLTDEENGDIITESIVGIPNCEVLIHLQPTQSYRICVRALNLGGSSERSEPVLIHTTGTRFCLNEDTAHPLLAILDDGFTIACDELENPECDLPVYDNSFTRCIGILGSLIPFPGKHYWEVEVEEDTEYRIGVAFENTPRHGYLGANNSSWCMRHIITPSRHKYEFLHSGMTPDIRITIPPRRIGILLDYENYRLSFFNADIAQHLYTFNSHFQHYVHPCFALETPGILRIHTGITIPPGT</sequence>
<dbReference type="Gene3D" id="3.30.160.60">
    <property type="entry name" value="Classic Zinc Finger"/>
    <property type="match status" value="1"/>
</dbReference>
<dbReference type="InterPro" id="IPR003879">
    <property type="entry name" value="Butyrophylin_SPRY"/>
</dbReference>
<dbReference type="CDD" id="cd12899">
    <property type="entry name" value="SPRY_PRY_TRIM76_like"/>
    <property type="match status" value="1"/>
</dbReference>
<dbReference type="Gene3D" id="2.60.40.10">
    <property type="entry name" value="Immunoglobulins"/>
    <property type="match status" value="2"/>
</dbReference>
<feature type="non-terminal residue" evidence="6">
    <location>
        <position position="751"/>
    </location>
</feature>